<dbReference type="InterPro" id="IPR036388">
    <property type="entry name" value="WH-like_DNA-bd_sf"/>
</dbReference>
<reference evidence="1 2" key="1">
    <citation type="submission" date="2020-11" db="EMBL/GenBank/DDBJ databases">
        <title>Arthrobacter antarcticus sp. nov., isolated from Antarctic Soil.</title>
        <authorList>
            <person name="Li J."/>
        </authorList>
    </citation>
    <scope>NUCLEOTIDE SEQUENCE [LARGE SCALE GENOMIC DNA]</scope>
    <source>
        <strain evidence="1 2">Z1-20</strain>
    </source>
</reference>
<organism evidence="1 2">
    <name type="scientific">Arthrobacter terrae</name>
    <dbReference type="NCBI Taxonomy" id="2935737"/>
    <lineage>
        <taxon>Bacteria</taxon>
        <taxon>Bacillati</taxon>
        <taxon>Actinomycetota</taxon>
        <taxon>Actinomycetes</taxon>
        <taxon>Micrococcales</taxon>
        <taxon>Micrococcaceae</taxon>
        <taxon>Arthrobacter</taxon>
    </lineage>
</organism>
<dbReference type="RefSeq" id="WP_196395468.1">
    <property type="nucleotide sequence ID" value="NZ_JADNYM010000004.1"/>
</dbReference>
<name>A0A931CPB0_9MICC</name>
<dbReference type="Gene3D" id="1.10.10.10">
    <property type="entry name" value="Winged helix-like DNA-binding domain superfamily/Winged helix DNA-binding domain"/>
    <property type="match status" value="1"/>
</dbReference>
<dbReference type="AlphaFoldDB" id="A0A931CPB0"/>
<accession>A0A931CPB0</accession>
<keyword evidence="2" id="KW-1185">Reference proteome</keyword>
<evidence type="ECO:0000313" key="2">
    <source>
        <dbReference type="Proteomes" id="UP000655366"/>
    </source>
</evidence>
<proteinExistence type="predicted"/>
<dbReference type="SUPFAM" id="SSF46785">
    <property type="entry name" value="Winged helix' DNA-binding domain"/>
    <property type="match status" value="1"/>
</dbReference>
<dbReference type="Proteomes" id="UP000655366">
    <property type="component" value="Unassembled WGS sequence"/>
</dbReference>
<comment type="caution">
    <text evidence="1">The sequence shown here is derived from an EMBL/GenBank/DDBJ whole genome shotgun (WGS) entry which is preliminary data.</text>
</comment>
<evidence type="ECO:0000313" key="1">
    <source>
        <dbReference type="EMBL" id="MBG0738519.1"/>
    </source>
</evidence>
<sequence length="139" mass="15755">MATQRPLGFWLKLVDGLINQQFDGLVEEHGVTRPQWQIMNVLAENPSTETELTNVLKPFFDSTVSVSAAEPVTELIESGWVDFDGERYSLTGLGHESLLRLGEVVEHQREKITENIPAEEYDATLDVLQRMARNLGWNE</sequence>
<dbReference type="InterPro" id="IPR036390">
    <property type="entry name" value="WH_DNA-bd_sf"/>
</dbReference>
<gene>
    <name evidence="1" type="ORF">IV500_03645</name>
</gene>
<protein>
    <submittedName>
        <fullName evidence="1">Winged helix-turn-helix transcriptional regulator</fullName>
    </submittedName>
</protein>
<dbReference type="EMBL" id="JADNYM010000004">
    <property type="protein sequence ID" value="MBG0738519.1"/>
    <property type="molecule type" value="Genomic_DNA"/>
</dbReference>